<dbReference type="PANTHER" id="PTHR32089">
    <property type="entry name" value="METHYL-ACCEPTING CHEMOTAXIS PROTEIN MCPB"/>
    <property type="match status" value="1"/>
</dbReference>
<keyword evidence="5" id="KW-1185">Reference proteome</keyword>
<reference evidence="4 5" key="1">
    <citation type="submission" date="2016-11" db="EMBL/GenBank/DDBJ databases">
        <title>Sphingorhabdus sp. LPB0140, isolated from marine environment.</title>
        <authorList>
            <person name="Kim E."/>
            <person name="Yi H."/>
        </authorList>
    </citation>
    <scope>NUCLEOTIDE SEQUENCE [LARGE SCALE GENOMIC DNA]</scope>
    <source>
        <strain evidence="4 5">LPB0140</strain>
    </source>
</reference>
<evidence type="ECO:0000256" key="1">
    <source>
        <dbReference type="ARBA" id="ARBA00023224"/>
    </source>
</evidence>
<evidence type="ECO:0000313" key="5">
    <source>
        <dbReference type="Proteomes" id="UP000242561"/>
    </source>
</evidence>
<dbReference type="STRING" id="1913578.LPB140_08070"/>
<protein>
    <recommendedName>
        <fullName evidence="3">Methyl-accepting transducer domain-containing protein</fullName>
    </recommendedName>
</protein>
<dbReference type="SUPFAM" id="SSF58104">
    <property type="entry name" value="Methyl-accepting chemotaxis protein (MCP) signaling domain"/>
    <property type="match status" value="1"/>
</dbReference>
<dbReference type="Proteomes" id="UP000242561">
    <property type="component" value="Chromosome"/>
</dbReference>
<sequence>MIQQKIETNAQDIWSEKLAQQCGEVTMSCSEVSGVVLDVIESSDLVKEKQAELLKVFVELDESQIEVLNACAKAKQQTSDAKSHLENSKDEIENSAHQFLDLVTLIRQMGERITSFSTSINDVRKVAALIEQIAKTTNMLALNASIEAEKAGDAGATFAVVAAEVKTLSQNTRSATNEIAQNMANVANEADYIISQINNGIKKTNGMDQRLNAISTTLNNVANMVSKVDQQNDNIVNQSNELRLLMEQSKSGLQIVANRVDENNKLLVSAHDRTDATELMANNMFDIIVKSGASKIDTPFVELACQKAKEIKELTDRLIAENKIQISDLFDRNYIPVPGSNPERFTNNFTMFADRYWRPFMDEVKASGPNIFSAVLTDVNGYLPTHCSEYSRTPTGDITHDTKYCRNGRKILEGCDISAKQSTDLYTMAVYRHEGNGTKYQTVRNVYVPLYFDGKRWGDFEIAYSA</sequence>
<dbReference type="SMART" id="SM00283">
    <property type="entry name" value="MA"/>
    <property type="match status" value="1"/>
</dbReference>
<evidence type="ECO:0000256" key="2">
    <source>
        <dbReference type="PROSITE-ProRule" id="PRU00284"/>
    </source>
</evidence>
<organism evidence="4 5">
    <name type="scientific">Sphingorhabdus lutea</name>
    <dbReference type="NCBI Taxonomy" id="1913578"/>
    <lineage>
        <taxon>Bacteria</taxon>
        <taxon>Pseudomonadati</taxon>
        <taxon>Pseudomonadota</taxon>
        <taxon>Alphaproteobacteria</taxon>
        <taxon>Sphingomonadales</taxon>
        <taxon>Sphingomonadaceae</taxon>
        <taxon>Sphingorhabdus</taxon>
    </lineage>
</organism>
<dbReference type="PROSITE" id="PS50111">
    <property type="entry name" value="CHEMOTAXIS_TRANSDUC_2"/>
    <property type="match status" value="1"/>
</dbReference>
<name>A0A1L3JCA6_9SPHN</name>
<evidence type="ECO:0000259" key="3">
    <source>
        <dbReference type="PROSITE" id="PS50111"/>
    </source>
</evidence>
<dbReference type="AlphaFoldDB" id="A0A1L3JCA6"/>
<dbReference type="EMBL" id="CP018154">
    <property type="protein sequence ID" value="APG62752.1"/>
    <property type="molecule type" value="Genomic_DNA"/>
</dbReference>
<accession>A0A1L3JCA6</accession>
<keyword evidence="1 2" id="KW-0807">Transducer</keyword>
<dbReference type="KEGG" id="sphl:LPB140_08070"/>
<gene>
    <name evidence="4" type="ORF">LPB140_08070</name>
</gene>
<dbReference type="OrthoDB" id="5292010at2"/>
<evidence type="ECO:0000313" key="4">
    <source>
        <dbReference type="EMBL" id="APG62752.1"/>
    </source>
</evidence>
<proteinExistence type="predicted"/>
<dbReference type="Gene3D" id="1.10.287.950">
    <property type="entry name" value="Methyl-accepting chemotaxis protein"/>
    <property type="match status" value="1"/>
</dbReference>
<dbReference type="PANTHER" id="PTHR32089:SF114">
    <property type="entry name" value="METHYL-ACCEPTING CHEMOTAXIS PROTEIN MCPB"/>
    <property type="match status" value="1"/>
</dbReference>
<feature type="domain" description="Methyl-accepting transducer" evidence="3">
    <location>
        <begin position="21"/>
        <end position="257"/>
    </location>
</feature>
<dbReference type="RefSeq" id="WP_072559401.1">
    <property type="nucleotide sequence ID" value="NZ_CP018154.1"/>
</dbReference>
<dbReference type="GO" id="GO:0007165">
    <property type="term" value="P:signal transduction"/>
    <property type="evidence" value="ECO:0007669"/>
    <property type="project" value="UniProtKB-KW"/>
</dbReference>
<dbReference type="Pfam" id="PF00015">
    <property type="entry name" value="MCPsignal"/>
    <property type="match status" value="1"/>
</dbReference>
<dbReference type="GO" id="GO:0016020">
    <property type="term" value="C:membrane"/>
    <property type="evidence" value="ECO:0007669"/>
    <property type="project" value="InterPro"/>
</dbReference>
<dbReference type="InterPro" id="IPR004089">
    <property type="entry name" value="MCPsignal_dom"/>
</dbReference>